<dbReference type="AlphaFoldDB" id="A0A2X1Y6R5"/>
<keyword evidence="3" id="KW-0546">Nucleotide metabolism</keyword>
<accession>A0A2X1Y6R5</accession>
<feature type="site" description="Important for substrate specificity" evidence="3">
    <location>
        <position position="12"/>
    </location>
</feature>
<dbReference type="PANTHER" id="PTHR43213:SF5">
    <property type="entry name" value="BIFUNCTIONAL DTTP_UTP PYROPHOSPHATASE_METHYLTRANSFERASE PROTEIN-RELATED"/>
    <property type="match status" value="1"/>
</dbReference>
<comment type="catalytic activity">
    <reaction evidence="3">
        <text>dTTP + H2O = dTMP + diphosphate + H(+)</text>
        <dbReference type="Rhea" id="RHEA:28534"/>
        <dbReference type="ChEBI" id="CHEBI:15377"/>
        <dbReference type="ChEBI" id="CHEBI:15378"/>
        <dbReference type="ChEBI" id="CHEBI:33019"/>
        <dbReference type="ChEBI" id="CHEBI:37568"/>
        <dbReference type="ChEBI" id="CHEBI:63528"/>
        <dbReference type="EC" id="3.6.1.9"/>
    </reaction>
</comment>
<comment type="cofactor">
    <cofactor evidence="1 3">
        <name>a divalent metal cation</name>
        <dbReference type="ChEBI" id="CHEBI:60240"/>
    </cofactor>
</comment>
<keyword evidence="2 3" id="KW-0378">Hydrolase</keyword>
<feature type="active site" description="Proton acceptor" evidence="3">
    <location>
        <position position="68"/>
    </location>
</feature>
<organism evidence="4 5">
    <name type="scientific">Peptoniphilus harei</name>
    <dbReference type="NCBI Taxonomy" id="54005"/>
    <lineage>
        <taxon>Bacteria</taxon>
        <taxon>Bacillati</taxon>
        <taxon>Bacillota</taxon>
        <taxon>Tissierellia</taxon>
        <taxon>Tissierellales</taxon>
        <taxon>Peptoniphilaceae</taxon>
        <taxon>Peptoniphilus</taxon>
    </lineage>
</organism>
<comment type="function">
    <text evidence="3">Nucleoside triphosphate pyrophosphatase that hydrolyzes dTTP and UTP. May have a dual role in cell division arrest and in preventing the incorporation of modified nucleotides into cellular nucleic acids.</text>
</comment>
<feature type="site" description="Important for substrate specificity" evidence="3">
    <location>
        <position position="69"/>
    </location>
</feature>
<evidence type="ECO:0000256" key="1">
    <source>
        <dbReference type="ARBA" id="ARBA00001968"/>
    </source>
</evidence>
<evidence type="ECO:0000313" key="4">
    <source>
        <dbReference type="EMBL" id="SPY48834.1"/>
    </source>
</evidence>
<comment type="catalytic activity">
    <reaction evidence="3">
        <text>UTP + H2O = UMP + diphosphate + H(+)</text>
        <dbReference type="Rhea" id="RHEA:29395"/>
        <dbReference type="ChEBI" id="CHEBI:15377"/>
        <dbReference type="ChEBI" id="CHEBI:15378"/>
        <dbReference type="ChEBI" id="CHEBI:33019"/>
        <dbReference type="ChEBI" id="CHEBI:46398"/>
        <dbReference type="ChEBI" id="CHEBI:57865"/>
        <dbReference type="EC" id="3.6.1.9"/>
    </reaction>
</comment>
<evidence type="ECO:0000256" key="3">
    <source>
        <dbReference type="HAMAP-Rule" id="MF_00528"/>
    </source>
</evidence>
<dbReference type="NCBIfam" id="TIGR00172">
    <property type="entry name" value="maf"/>
    <property type="match status" value="1"/>
</dbReference>
<name>A0A2X1Y6R5_9FIRM</name>
<dbReference type="InterPro" id="IPR003697">
    <property type="entry name" value="Maf-like"/>
</dbReference>
<dbReference type="InterPro" id="IPR029001">
    <property type="entry name" value="ITPase-like_fam"/>
</dbReference>
<dbReference type="RefSeq" id="WP_112890392.1">
    <property type="nucleotide sequence ID" value="NZ_CP068103.1"/>
</dbReference>
<dbReference type="GO" id="GO:0036221">
    <property type="term" value="F:UTP diphosphatase activity"/>
    <property type="evidence" value="ECO:0007669"/>
    <property type="project" value="RHEA"/>
</dbReference>
<proteinExistence type="inferred from homology"/>
<dbReference type="EC" id="3.6.1.9" evidence="3"/>
<reference evidence="4 5" key="1">
    <citation type="submission" date="2018-06" db="EMBL/GenBank/DDBJ databases">
        <authorList>
            <consortium name="Pathogen Informatics"/>
            <person name="Doyle S."/>
        </authorList>
    </citation>
    <scope>NUCLEOTIDE SEQUENCE [LARGE SCALE GENOMIC DNA]</scope>
    <source>
        <strain evidence="4 5">NCTC13076</strain>
    </source>
</reference>
<dbReference type="GO" id="GO:0009117">
    <property type="term" value="P:nucleotide metabolic process"/>
    <property type="evidence" value="ECO:0007669"/>
    <property type="project" value="UniProtKB-KW"/>
</dbReference>
<gene>
    <name evidence="4" type="primary">maf</name>
    <name evidence="4" type="ORF">NCTC13076_01924</name>
</gene>
<dbReference type="GO" id="GO:0036218">
    <property type="term" value="F:dTTP diphosphatase activity"/>
    <property type="evidence" value="ECO:0007669"/>
    <property type="project" value="RHEA"/>
</dbReference>
<dbReference type="STRING" id="54005.HMPREF3229_00840"/>
<comment type="caution">
    <text evidence="3">Lacks conserved residue(s) required for the propagation of feature annotation.</text>
</comment>
<comment type="similarity">
    <text evidence="3">Belongs to the Maf family. YhdE subfamily.</text>
</comment>
<dbReference type="CDD" id="cd00555">
    <property type="entry name" value="Maf"/>
    <property type="match status" value="1"/>
</dbReference>
<dbReference type="Pfam" id="PF02545">
    <property type="entry name" value="Maf"/>
    <property type="match status" value="1"/>
</dbReference>
<keyword evidence="3" id="KW-0963">Cytoplasm</keyword>
<sequence length="192" mass="21941">MEKIILASNSPRRREILGEFIDFEIITREINEIKDDTFSPWATVMGLAFGKGIEVAKENENSIVLSADTLVELDGKLMGKPKNRDEAREMIKSLSGKVHNVYTAYAIFKLSQGIKYVDYEKSSVKFYDLSHEEVENYLDTLEYEDKAGAYGIQDKGALLVEEIRGDFFNIVGLPIGKINRDLTRLFDFNLWQ</sequence>
<dbReference type="PANTHER" id="PTHR43213">
    <property type="entry name" value="BIFUNCTIONAL DTTP/UTP PYROPHOSPHATASE/METHYLTRANSFERASE PROTEIN-RELATED"/>
    <property type="match status" value="1"/>
</dbReference>
<protein>
    <recommendedName>
        <fullName evidence="3">dTTP/UTP pyrophosphatase</fullName>
        <shortName evidence="3">dTTPase/UTPase</shortName>
        <ecNumber evidence="3">3.6.1.9</ecNumber>
    </recommendedName>
    <alternativeName>
        <fullName evidence="3">Nucleoside triphosphate pyrophosphatase</fullName>
    </alternativeName>
    <alternativeName>
        <fullName evidence="3">Nucleotide pyrophosphatase</fullName>
        <shortName evidence="3">Nucleotide PPase</shortName>
    </alternativeName>
</protein>
<evidence type="ECO:0000256" key="2">
    <source>
        <dbReference type="ARBA" id="ARBA00022801"/>
    </source>
</evidence>
<dbReference type="HAMAP" id="MF_00528">
    <property type="entry name" value="Maf"/>
    <property type="match status" value="1"/>
</dbReference>
<dbReference type="OrthoDB" id="9807767at2"/>
<comment type="subcellular location">
    <subcellularLocation>
        <location evidence="3">Cytoplasm</location>
    </subcellularLocation>
</comment>
<dbReference type="GeneID" id="83861614"/>
<feature type="site" description="Important for substrate specificity" evidence="3">
    <location>
        <position position="153"/>
    </location>
</feature>
<dbReference type="GO" id="GO:0005737">
    <property type="term" value="C:cytoplasm"/>
    <property type="evidence" value="ECO:0007669"/>
    <property type="project" value="UniProtKB-SubCell"/>
</dbReference>
<evidence type="ECO:0000313" key="5">
    <source>
        <dbReference type="Proteomes" id="UP000250070"/>
    </source>
</evidence>
<dbReference type="SUPFAM" id="SSF52972">
    <property type="entry name" value="ITPase-like"/>
    <property type="match status" value="1"/>
</dbReference>
<dbReference type="Proteomes" id="UP000250070">
    <property type="component" value="Unassembled WGS sequence"/>
</dbReference>
<dbReference type="Gene3D" id="3.90.950.10">
    <property type="match status" value="1"/>
</dbReference>
<dbReference type="EMBL" id="UATM01000032">
    <property type="protein sequence ID" value="SPY48834.1"/>
    <property type="molecule type" value="Genomic_DNA"/>
</dbReference>
<dbReference type="PIRSF" id="PIRSF006305">
    <property type="entry name" value="Maf"/>
    <property type="match status" value="1"/>
</dbReference>